<comment type="catalytic activity">
    <reaction evidence="5">
        <text>a 2'-deoxyribonucleoside 5'-diphosphate + [thioredoxin]-disulfide + H2O = a ribonucleoside 5'-diphosphate + [thioredoxin]-dithiol</text>
        <dbReference type="Rhea" id="RHEA:23252"/>
        <dbReference type="Rhea" id="RHEA-COMP:10698"/>
        <dbReference type="Rhea" id="RHEA-COMP:10700"/>
        <dbReference type="ChEBI" id="CHEBI:15377"/>
        <dbReference type="ChEBI" id="CHEBI:29950"/>
        <dbReference type="ChEBI" id="CHEBI:50058"/>
        <dbReference type="ChEBI" id="CHEBI:57930"/>
        <dbReference type="ChEBI" id="CHEBI:73316"/>
        <dbReference type="EC" id="1.17.4.1"/>
    </reaction>
</comment>
<dbReference type="Pfam" id="PF12637">
    <property type="entry name" value="TSCPD"/>
    <property type="match status" value="1"/>
</dbReference>
<keyword evidence="3" id="KW-0237">DNA synthesis</keyword>
<evidence type="ECO:0000256" key="2">
    <source>
        <dbReference type="ARBA" id="ARBA00012274"/>
    </source>
</evidence>
<feature type="domain" description="TSCPD" evidence="6">
    <location>
        <begin position="6"/>
        <end position="81"/>
    </location>
</feature>
<evidence type="ECO:0000256" key="1">
    <source>
        <dbReference type="ARBA" id="ARBA00007405"/>
    </source>
</evidence>
<name>A0A9D1NC35_9FIRM</name>
<dbReference type="InterPro" id="IPR023806">
    <property type="entry name" value="CHP03905"/>
</dbReference>
<evidence type="ECO:0000313" key="7">
    <source>
        <dbReference type="EMBL" id="HIU99928.1"/>
    </source>
</evidence>
<evidence type="ECO:0000259" key="6">
    <source>
        <dbReference type="Pfam" id="PF12637"/>
    </source>
</evidence>
<evidence type="ECO:0000313" key="8">
    <source>
        <dbReference type="Proteomes" id="UP000886891"/>
    </source>
</evidence>
<evidence type="ECO:0000256" key="4">
    <source>
        <dbReference type="ARBA" id="ARBA00022741"/>
    </source>
</evidence>
<dbReference type="GO" id="GO:0000166">
    <property type="term" value="F:nucleotide binding"/>
    <property type="evidence" value="ECO:0007669"/>
    <property type="project" value="UniProtKB-KW"/>
</dbReference>
<evidence type="ECO:0000256" key="5">
    <source>
        <dbReference type="ARBA" id="ARBA00047754"/>
    </source>
</evidence>
<gene>
    <name evidence="7" type="ORF">IAB14_02290</name>
</gene>
<proteinExistence type="inferred from homology"/>
<dbReference type="GO" id="GO:0004748">
    <property type="term" value="F:ribonucleoside-diphosphate reductase activity, thioredoxin disulfide as acceptor"/>
    <property type="evidence" value="ECO:0007669"/>
    <property type="project" value="UniProtKB-EC"/>
</dbReference>
<accession>A0A9D1NC35</accession>
<dbReference type="EC" id="1.17.4.1" evidence="2"/>
<reference evidence="7" key="1">
    <citation type="submission" date="2020-10" db="EMBL/GenBank/DDBJ databases">
        <authorList>
            <person name="Gilroy R."/>
        </authorList>
    </citation>
    <scope>NUCLEOTIDE SEQUENCE</scope>
    <source>
        <strain evidence="7">23406</strain>
    </source>
</reference>
<keyword evidence="4" id="KW-0547">Nucleotide-binding</keyword>
<protein>
    <recommendedName>
        <fullName evidence="2">ribonucleoside-diphosphate reductase</fullName>
        <ecNumber evidence="2">1.17.4.1</ecNumber>
    </recommendedName>
</protein>
<sequence length="86" mass="9349">MNYLYKTRGTCSAEIRFAIAEDDTLEGVEFRGGCDGNLQAIAELVKGQKAETIISKLKGIDCCGRGTSCPDQLAKALEAYLNRKTD</sequence>
<dbReference type="InterPro" id="IPR024434">
    <property type="entry name" value="TSCPD_dom"/>
</dbReference>
<organism evidence="7 8">
    <name type="scientific">Candidatus Stercoripulliclostridium merdipullorum</name>
    <dbReference type="NCBI Taxonomy" id="2840952"/>
    <lineage>
        <taxon>Bacteria</taxon>
        <taxon>Bacillati</taxon>
        <taxon>Bacillota</taxon>
        <taxon>Clostridia</taxon>
        <taxon>Eubacteriales</taxon>
        <taxon>Candidatus Stercoripulliclostridium</taxon>
    </lineage>
</organism>
<evidence type="ECO:0000256" key="3">
    <source>
        <dbReference type="ARBA" id="ARBA00022634"/>
    </source>
</evidence>
<dbReference type="Proteomes" id="UP000886891">
    <property type="component" value="Unassembled WGS sequence"/>
</dbReference>
<comment type="similarity">
    <text evidence="1">Belongs to the ribonucleoside diphosphate reductase class-2 family.</text>
</comment>
<dbReference type="EMBL" id="DVOH01000016">
    <property type="protein sequence ID" value="HIU99928.1"/>
    <property type="molecule type" value="Genomic_DNA"/>
</dbReference>
<dbReference type="NCBIfam" id="TIGR03905">
    <property type="entry name" value="TIGR03905_4_Cys"/>
    <property type="match status" value="1"/>
</dbReference>
<comment type="caution">
    <text evidence="7">The sequence shown here is derived from an EMBL/GenBank/DDBJ whole genome shotgun (WGS) entry which is preliminary data.</text>
</comment>
<reference evidence="7" key="2">
    <citation type="journal article" date="2021" name="PeerJ">
        <title>Extensive microbial diversity within the chicken gut microbiome revealed by metagenomics and culture.</title>
        <authorList>
            <person name="Gilroy R."/>
            <person name="Ravi A."/>
            <person name="Getino M."/>
            <person name="Pursley I."/>
            <person name="Horton D.L."/>
            <person name="Alikhan N.F."/>
            <person name="Baker D."/>
            <person name="Gharbi K."/>
            <person name="Hall N."/>
            <person name="Watson M."/>
            <person name="Adriaenssens E.M."/>
            <person name="Foster-Nyarko E."/>
            <person name="Jarju S."/>
            <person name="Secka A."/>
            <person name="Antonio M."/>
            <person name="Oren A."/>
            <person name="Chaudhuri R.R."/>
            <person name="La Ragione R."/>
            <person name="Hildebrand F."/>
            <person name="Pallen M.J."/>
        </authorList>
    </citation>
    <scope>NUCLEOTIDE SEQUENCE</scope>
    <source>
        <strain evidence="7">23406</strain>
    </source>
</reference>
<dbReference type="AlphaFoldDB" id="A0A9D1NC35"/>
<dbReference type="GO" id="GO:0071897">
    <property type="term" value="P:DNA biosynthetic process"/>
    <property type="evidence" value="ECO:0007669"/>
    <property type="project" value="UniProtKB-KW"/>
</dbReference>